<dbReference type="OrthoDB" id="10560991at2759"/>
<dbReference type="EMBL" id="MJBS01000022">
    <property type="protein sequence ID" value="OHF01111.1"/>
    <property type="molecule type" value="Genomic_DNA"/>
</dbReference>
<gene>
    <name evidence="1" type="ORF">CORC01_03678</name>
</gene>
<organism evidence="1 2">
    <name type="scientific">Colletotrichum orchidophilum</name>
    <dbReference type="NCBI Taxonomy" id="1209926"/>
    <lineage>
        <taxon>Eukaryota</taxon>
        <taxon>Fungi</taxon>
        <taxon>Dikarya</taxon>
        <taxon>Ascomycota</taxon>
        <taxon>Pezizomycotina</taxon>
        <taxon>Sordariomycetes</taxon>
        <taxon>Hypocreomycetidae</taxon>
        <taxon>Glomerellales</taxon>
        <taxon>Glomerellaceae</taxon>
        <taxon>Colletotrichum</taxon>
    </lineage>
</organism>
<comment type="caution">
    <text evidence="1">The sequence shown here is derived from an EMBL/GenBank/DDBJ whole genome shotgun (WGS) entry which is preliminary data.</text>
</comment>
<dbReference type="GeneID" id="34556837"/>
<dbReference type="AlphaFoldDB" id="A0A1G4BI80"/>
<reference evidence="1 2" key="1">
    <citation type="submission" date="2016-09" db="EMBL/GenBank/DDBJ databases">
        <authorList>
            <person name="Capua I."/>
            <person name="De Benedictis P."/>
            <person name="Joannis T."/>
            <person name="Lombin L.H."/>
            <person name="Cattoli G."/>
        </authorList>
    </citation>
    <scope>NUCLEOTIDE SEQUENCE [LARGE SCALE GENOMIC DNA]</scope>
    <source>
        <strain evidence="1 2">IMI 309357</strain>
    </source>
</reference>
<keyword evidence="2" id="KW-1185">Reference proteome</keyword>
<accession>A0A1G4BI80</accession>
<dbReference type="RefSeq" id="XP_022478253.1">
    <property type="nucleotide sequence ID" value="XM_022615327.1"/>
</dbReference>
<sequence>MAPNSVRDSRLSPASALLIDSQQFASRRVQTTTNKPAFSNTLNALWETSAAIRPMFIQGSRCTLTVRSNCASDPRPDRYHAGLASSWLAWPCRALIVFHFLSPLHSRTYWSSKVPSCPLSLNPSEQS</sequence>
<dbReference type="Proteomes" id="UP000176998">
    <property type="component" value="Unassembled WGS sequence"/>
</dbReference>
<proteinExistence type="predicted"/>
<evidence type="ECO:0000313" key="2">
    <source>
        <dbReference type="Proteomes" id="UP000176998"/>
    </source>
</evidence>
<name>A0A1G4BI80_9PEZI</name>
<protein>
    <submittedName>
        <fullName evidence="1">Uncharacterized protein</fullName>
    </submittedName>
</protein>
<evidence type="ECO:0000313" key="1">
    <source>
        <dbReference type="EMBL" id="OHF01111.1"/>
    </source>
</evidence>